<keyword evidence="1" id="KW-1133">Transmembrane helix</keyword>
<organism evidence="2 3">
    <name type="scientific">Candidatus Roizmanbacteria bacterium RIFCSPLOWO2_01_FULL_38_12</name>
    <dbReference type="NCBI Taxonomy" id="1802061"/>
    <lineage>
        <taxon>Bacteria</taxon>
        <taxon>Candidatus Roizmaniibacteriota</taxon>
    </lineage>
</organism>
<evidence type="ECO:0000313" key="2">
    <source>
        <dbReference type="EMBL" id="OGK45862.1"/>
    </source>
</evidence>
<dbReference type="AlphaFoldDB" id="A0A1F7IR82"/>
<sequence>MKNRDGFGIIEFIVAMGIFLIIGASGATNIISSFSSNRLADEETQASLYAQEGIEAVKSIKNQGWQSPFLDTDCSISCGVGIIGASWTWMGTENIFGKFTRTIEVSDVFRDSANNIVSSGGSKDPSTKKITSTVVWNFSPSRQNNISLSTYLTNFRKPIGGIIVYGDGTNVPKYRSYHDSPNPTFEAEQPTISSSTGLTFIVRTSPLRTEALAGFVTSAGVLQISCFNGEAWSNEWSVSVGGNGSTRRFDIAYETNSGDAVVLYSTNTPTNNEMAYRIKPQTVGCGSGSWSSVISLSSARTAGVVQWVKLAWDRRSASDLIAAIWADSNSDLSASIWNGNAWVNEPTNTTETSLDVVAVAQDVEDFDVEFESLSGDTMVVWANSAGKNGTNGVRYRTCNGGIATCTWSAVTTPPTFKDDATSLDLSANPNTDEMIFASIGLAGSDLQIGYWSGNVWTNNANVDTTAETPVAGSKIVTSGWLTNGSATRSVVVYQDLRARDITWYVCNLSSCTKQKDFNVTPDFANPQLYYSIEIDPFKKDNLVFTVSDSSNNLYSKNLMMTAAPSFTWTDADGAVSLQTTLPQGINGPFSYAFWRN</sequence>
<protein>
    <submittedName>
        <fullName evidence="2">Uncharacterized protein</fullName>
    </submittedName>
</protein>
<gene>
    <name evidence="2" type="ORF">A3A93_00955</name>
</gene>
<keyword evidence="1" id="KW-0812">Transmembrane</keyword>
<evidence type="ECO:0000313" key="3">
    <source>
        <dbReference type="Proteomes" id="UP000177141"/>
    </source>
</evidence>
<reference evidence="2 3" key="1">
    <citation type="journal article" date="2016" name="Nat. Commun.">
        <title>Thousands of microbial genomes shed light on interconnected biogeochemical processes in an aquifer system.</title>
        <authorList>
            <person name="Anantharaman K."/>
            <person name="Brown C.T."/>
            <person name="Hug L.A."/>
            <person name="Sharon I."/>
            <person name="Castelle C.J."/>
            <person name="Probst A.J."/>
            <person name="Thomas B.C."/>
            <person name="Singh A."/>
            <person name="Wilkins M.J."/>
            <person name="Karaoz U."/>
            <person name="Brodie E.L."/>
            <person name="Williams K.H."/>
            <person name="Hubbard S.S."/>
            <person name="Banfield J.F."/>
        </authorList>
    </citation>
    <scope>NUCLEOTIDE SEQUENCE [LARGE SCALE GENOMIC DNA]</scope>
</reference>
<comment type="caution">
    <text evidence="2">The sequence shown here is derived from an EMBL/GenBank/DDBJ whole genome shotgun (WGS) entry which is preliminary data.</text>
</comment>
<evidence type="ECO:0000256" key="1">
    <source>
        <dbReference type="SAM" id="Phobius"/>
    </source>
</evidence>
<accession>A0A1F7IR82</accession>
<keyword evidence="1" id="KW-0472">Membrane</keyword>
<name>A0A1F7IR82_9BACT</name>
<proteinExistence type="predicted"/>
<dbReference type="EMBL" id="MGAL01000046">
    <property type="protein sequence ID" value="OGK45862.1"/>
    <property type="molecule type" value="Genomic_DNA"/>
</dbReference>
<dbReference type="STRING" id="1802061.A3A93_00955"/>
<dbReference type="Proteomes" id="UP000177141">
    <property type="component" value="Unassembled WGS sequence"/>
</dbReference>
<feature type="transmembrane region" description="Helical" evidence="1">
    <location>
        <begin position="12"/>
        <end position="31"/>
    </location>
</feature>